<evidence type="ECO:0000256" key="4">
    <source>
        <dbReference type="ARBA" id="ARBA00023242"/>
    </source>
</evidence>
<name>A0ABM1FH18_SOLPN</name>
<gene>
    <name evidence="8" type="primary">LOC107003028</name>
</gene>
<feature type="compositionally biased region" description="Polar residues" evidence="5">
    <location>
        <begin position="350"/>
        <end position="363"/>
    </location>
</feature>
<evidence type="ECO:0000256" key="1">
    <source>
        <dbReference type="ARBA" id="ARBA00004123"/>
    </source>
</evidence>
<feature type="compositionally biased region" description="Basic and acidic residues" evidence="5">
    <location>
        <begin position="520"/>
        <end position="531"/>
    </location>
</feature>
<dbReference type="PANTHER" id="PTHR13237">
    <property type="entry name" value="SOMETHING ABOUT SILENCING PROTEIN 10-RELATED"/>
    <property type="match status" value="1"/>
</dbReference>
<keyword evidence="4" id="KW-0539">Nucleus</keyword>
<dbReference type="InterPro" id="IPR018972">
    <property type="entry name" value="Sas10_C_dom"/>
</dbReference>
<feature type="compositionally biased region" description="Basic residues" evidence="5">
    <location>
        <begin position="595"/>
        <end position="620"/>
    </location>
</feature>
<feature type="region of interest" description="Disordered" evidence="5">
    <location>
        <begin position="1"/>
        <end position="28"/>
    </location>
</feature>
<feature type="region of interest" description="Disordered" evidence="5">
    <location>
        <begin position="575"/>
        <end position="655"/>
    </location>
</feature>
<feature type="region of interest" description="Disordered" evidence="5">
    <location>
        <begin position="46"/>
        <end position="83"/>
    </location>
</feature>
<dbReference type="Pfam" id="PF04000">
    <property type="entry name" value="Sas10_Utp3"/>
    <property type="match status" value="1"/>
</dbReference>
<evidence type="ECO:0000313" key="8">
    <source>
        <dbReference type="RefSeq" id="XP_015056755.1"/>
    </source>
</evidence>
<dbReference type="PANTHER" id="PTHR13237:SF8">
    <property type="entry name" value="SOMETHING ABOUT SILENCING PROTEIN 10"/>
    <property type="match status" value="1"/>
</dbReference>
<keyword evidence="7" id="KW-1185">Reference proteome</keyword>
<dbReference type="RefSeq" id="XP_015056755.1">
    <property type="nucleotide sequence ID" value="XM_015201269.2"/>
</dbReference>
<feature type="domain" description="Sas10 C-terminal" evidence="6">
    <location>
        <begin position="581"/>
        <end position="653"/>
    </location>
</feature>
<protein>
    <submittedName>
        <fullName evidence="8">Something about silencing protein 10-like isoform X1</fullName>
    </submittedName>
</protein>
<comment type="similarity">
    <text evidence="2">Belongs to the SAS10 family.</text>
</comment>
<feature type="compositionally biased region" description="Acidic residues" evidence="5">
    <location>
        <begin position="68"/>
        <end position="83"/>
    </location>
</feature>
<dbReference type="GeneID" id="107003028"/>
<dbReference type="InterPro" id="IPR007146">
    <property type="entry name" value="Sas10/Utp3/C1D"/>
</dbReference>
<evidence type="ECO:0000256" key="3">
    <source>
        <dbReference type="ARBA" id="ARBA00022553"/>
    </source>
</evidence>
<dbReference type="Proteomes" id="UP000694930">
    <property type="component" value="Chromosome 11"/>
</dbReference>
<feature type="region of interest" description="Disordered" evidence="5">
    <location>
        <begin position="512"/>
        <end position="539"/>
    </location>
</feature>
<evidence type="ECO:0000313" key="7">
    <source>
        <dbReference type="Proteomes" id="UP000694930"/>
    </source>
</evidence>
<proteinExistence type="inferred from homology"/>
<evidence type="ECO:0000256" key="5">
    <source>
        <dbReference type="SAM" id="MobiDB-lite"/>
    </source>
</evidence>
<reference evidence="8" key="2">
    <citation type="submission" date="2025-08" db="UniProtKB">
        <authorList>
            <consortium name="RefSeq"/>
        </authorList>
    </citation>
    <scope>IDENTIFICATION</scope>
</reference>
<organism evidence="7 8">
    <name type="scientific">Solanum pennellii</name>
    <name type="common">Tomato</name>
    <name type="synonym">Lycopersicon pennellii</name>
    <dbReference type="NCBI Taxonomy" id="28526"/>
    <lineage>
        <taxon>Eukaryota</taxon>
        <taxon>Viridiplantae</taxon>
        <taxon>Streptophyta</taxon>
        <taxon>Embryophyta</taxon>
        <taxon>Tracheophyta</taxon>
        <taxon>Spermatophyta</taxon>
        <taxon>Magnoliopsida</taxon>
        <taxon>eudicotyledons</taxon>
        <taxon>Gunneridae</taxon>
        <taxon>Pentapetalae</taxon>
        <taxon>asterids</taxon>
        <taxon>lamiids</taxon>
        <taxon>Solanales</taxon>
        <taxon>Solanaceae</taxon>
        <taxon>Solanoideae</taxon>
        <taxon>Solaneae</taxon>
        <taxon>Solanum</taxon>
        <taxon>Solanum subgen. Lycopersicon</taxon>
    </lineage>
</organism>
<evidence type="ECO:0000259" key="6">
    <source>
        <dbReference type="Pfam" id="PF09368"/>
    </source>
</evidence>
<feature type="compositionally biased region" description="Basic and acidic residues" evidence="5">
    <location>
        <begin position="11"/>
        <end position="23"/>
    </location>
</feature>
<feature type="compositionally biased region" description="Basic residues" evidence="5">
    <location>
        <begin position="1"/>
        <end position="10"/>
    </location>
</feature>
<accession>A0ABM1FH18</accession>
<dbReference type="Pfam" id="PF09368">
    <property type="entry name" value="Sas10"/>
    <property type="match status" value="1"/>
</dbReference>
<evidence type="ECO:0000256" key="2">
    <source>
        <dbReference type="ARBA" id="ARBA00010979"/>
    </source>
</evidence>
<comment type="subcellular location">
    <subcellularLocation>
        <location evidence="1">Nucleus</location>
    </subcellularLocation>
</comment>
<reference evidence="7" key="1">
    <citation type="journal article" date="2014" name="Nat. Genet.">
        <title>The genome of the stress-tolerant wild tomato species Solanum pennellii.</title>
        <authorList>
            <person name="Bolger A."/>
            <person name="Scossa F."/>
            <person name="Bolger M.E."/>
            <person name="Lanz C."/>
            <person name="Maumus F."/>
            <person name="Tohge T."/>
            <person name="Quesneville H."/>
            <person name="Alseekh S."/>
            <person name="Sorensen I."/>
            <person name="Lichtenstein G."/>
            <person name="Fich E.A."/>
            <person name="Conte M."/>
            <person name="Keller H."/>
            <person name="Schneeberger K."/>
            <person name="Schwacke R."/>
            <person name="Ofner I."/>
            <person name="Vrebalov J."/>
            <person name="Xu Y."/>
            <person name="Osorio S."/>
            <person name="Aflitos S.A."/>
            <person name="Schijlen E."/>
            <person name="Jimenez-Gomez J.M."/>
            <person name="Ryngajllo M."/>
            <person name="Kimura S."/>
            <person name="Kumar R."/>
            <person name="Koenig D."/>
            <person name="Headland L.R."/>
            <person name="Maloof J.N."/>
            <person name="Sinha N."/>
            <person name="van Ham R.C."/>
            <person name="Lankhorst R.K."/>
            <person name="Mao L."/>
            <person name="Vogel A."/>
            <person name="Arsova B."/>
            <person name="Panstruga R."/>
            <person name="Fei Z."/>
            <person name="Rose J.K."/>
            <person name="Zamir D."/>
            <person name="Carrari F."/>
            <person name="Giovannoni J.J."/>
            <person name="Weigel D."/>
            <person name="Usadel B."/>
            <person name="Fernie A.R."/>
        </authorList>
    </citation>
    <scope>NUCLEOTIDE SEQUENCE [LARGE SCALE GENOMIC DNA]</scope>
    <source>
        <strain evidence="7">cv. LA0716</strain>
    </source>
</reference>
<keyword evidence="3" id="KW-0597">Phosphoprotein</keyword>
<sequence>MGKKSGKFKKKENNSSKKSKSDFYNEDDDMMNDAIDVFHEKRDIIPLNVNEDSAESDEDNEHPVYDLKEDEDEEAEDDDFDDAELTGLGAKIARTQKYLQATMGGVEDEMHDEAEQEKEEASLWGRAKKSYYQNKENVEESSDEDLIAEEEAEVLRMQQKKAKSLSAADFGIEDDELTFEEILVQGKTGSAVSADEEANNETGTAYEEVQKDLNALTKEEQMDVVYSSAPELVGLLSELGETLEQLDNKVNPLFNKINGKNMIKGGMHYIEVKKLLLLSYCQAITFYLLLKSEGQPVRDHPVISRLVEIKNLLNKMKELDGYLPSKLEDLLHKNVDNITGVKLVGRTLDSESLPSSDKPSVVSTDIKEAEPQEAELVDANGLDIQRKKESKRKRQVNGDDHVGTQSMEMLKVRASLEEKLKQTGVLSSIAWKTEKQNKRSRLLNGLLATPDDFDDDAMGAEDDRETRSLNKLSRLLTPQVAKPKIISGDDDLPKRDDIGERRRKHELRVLAGAGVEPTDDVNHETGDHASDDVATSDDSEMDSDMEFYREVEKQHSAKLAAKEKMYSRSPAMLSTPETVVDGKRQINYQMEKNRGLTRNRKKQDKNPRKKYRGKHEKAQKRREGQVQKIKKPSGPYGGETTGINVGISRSIRFKG</sequence>
<feature type="region of interest" description="Disordered" evidence="5">
    <location>
        <begin position="349"/>
        <end position="369"/>
    </location>
</feature>